<dbReference type="Proteomes" id="UP000591131">
    <property type="component" value="Unassembled WGS sequence"/>
</dbReference>
<evidence type="ECO:0000313" key="2">
    <source>
        <dbReference type="EMBL" id="KAF4656723.1"/>
    </source>
</evidence>
<name>A0A7J6LC28_PERCH</name>
<comment type="caution">
    <text evidence="2">The sequence shown here is derived from an EMBL/GenBank/DDBJ whole genome shotgun (WGS) entry which is preliminary data.</text>
</comment>
<dbReference type="AlphaFoldDB" id="A0A7J6LC28"/>
<keyword evidence="3" id="KW-1185">Reference proteome</keyword>
<dbReference type="OrthoDB" id="10398328at2759"/>
<proteinExistence type="predicted"/>
<dbReference type="EMBL" id="JAAPAO010000581">
    <property type="protein sequence ID" value="KAF4656723.1"/>
    <property type="molecule type" value="Genomic_DNA"/>
</dbReference>
<protein>
    <submittedName>
        <fullName evidence="2">Uncharacterized protein</fullName>
    </submittedName>
</protein>
<reference evidence="2 3" key="1">
    <citation type="submission" date="2020-04" db="EMBL/GenBank/DDBJ databases">
        <title>Perkinsus chesapeaki whole genome sequence.</title>
        <authorList>
            <person name="Bogema D.R."/>
        </authorList>
    </citation>
    <scope>NUCLEOTIDE SEQUENCE [LARGE SCALE GENOMIC DNA]</scope>
    <source>
        <strain evidence="2">ATCC PRA-425</strain>
    </source>
</reference>
<accession>A0A7J6LC28</accession>
<evidence type="ECO:0000313" key="3">
    <source>
        <dbReference type="Proteomes" id="UP000591131"/>
    </source>
</evidence>
<feature type="transmembrane region" description="Helical" evidence="1">
    <location>
        <begin position="12"/>
        <end position="33"/>
    </location>
</feature>
<keyword evidence="1" id="KW-0812">Transmembrane</keyword>
<sequence>MAPSSPARWRGVILWPVLVIAAALTTLTIIPRFNLPLLPFKARLNSSSLSKKNALMVICFETPEDPAMLDGCKVTLASFRRTNPIDDIILIAPSLEHIASLGNLTRVLRISLELVGLGPYDCKVDESCSELPLFSSGYVHHYDYPSIPKFIGNALRHVWYEEVISRIGDSYDKILIADGKDLYFQADPFEITNRLGQTCLDKICLFSEPISDRVEKFFIKKTTNLSHCLPENERNLVIRDRRSGYANGGVILGMTSALGELSRSIVARANYCDFWQADQHYLNIIISSQGVNFYLFENGSAGLMAKTILSRWRSWPKSSGLWLQTAGALKEREPLSFIHQYQWDEDLRRLIHTDIDAWLRIKHEEKSY</sequence>
<organism evidence="2 3">
    <name type="scientific">Perkinsus chesapeaki</name>
    <name type="common">Clam parasite</name>
    <name type="synonym">Perkinsus andrewsi</name>
    <dbReference type="NCBI Taxonomy" id="330153"/>
    <lineage>
        <taxon>Eukaryota</taxon>
        <taxon>Sar</taxon>
        <taxon>Alveolata</taxon>
        <taxon>Perkinsozoa</taxon>
        <taxon>Perkinsea</taxon>
        <taxon>Perkinsida</taxon>
        <taxon>Perkinsidae</taxon>
        <taxon>Perkinsus</taxon>
    </lineage>
</organism>
<keyword evidence="1" id="KW-0472">Membrane</keyword>
<evidence type="ECO:0000256" key="1">
    <source>
        <dbReference type="SAM" id="Phobius"/>
    </source>
</evidence>
<keyword evidence="1" id="KW-1133">Transmembrane helix</keyword>
<gene>
    <name evidence="2" type="ORF">FOL47_008805</name>
</gene>